<keyword evidence="10" id="KW-0406">Ion transport</keyword>
<evidence type="ECO:0000256" key="1">
    <source>
        <dbReference type="ARBA" id="ARBA00004651"/>
    </source>
</evidence>
<dbReference type="PANTHER" id="PTHR28259">
    <property type="entry name" value="FLUORIDE EXPORT PROTEIN 1-RELATED"/>
    <property type="match status" value="1"/>
</dbReference>
<dbReference type="InterPro" id="IPR003691">
    <property type="entry name" value="FluC"/>
</dbReference>
<dbReference type="InterPro" id="IPR036259">
    <property type="entry name" value="MFS_trans_sf"/>
</dbReference>
<dbReference type="AlphaFoldDB" id="A0A021VP39"/>
<dbReference type="GO" id="GO:0005886">
    <property type="term" value="C:plasma membrane"/>
    <property type="evidence" value="ECO:0007669"/>
    <property type="project" value="UniProtKB-SubCell"/>
</dbReference>
<feature type="compositionally biased region" description="Low complexity" evidence="11">
    <location>
        <begin position="150"/>
        <end position="171"/>
    </location>
</feature>
<comment type="activity regulation">
    <text evidence="10">Na(+) is not transported, but it plays an essential structural role and its presence is essential for fluoride channel function.</text>
</comment>
<dbReference type="GO" id="GO:0046872">
    <property type="term" value="F:metal ion binding"/>
    <property type="evidence" value="ECO:0007669"/>
    <property type="project" value="UniProtKB-KW"/>
</dbReference>
<dbReference type="Proteomes" id="UP000019753">
    <property type="component" value="Unassembled WGS sequence"/>
</dbReference>
<feature type="transmembrane region" description="Helical" evidence="10">
    <location>
        <begin position="110"/>
        <end position="133"/>
    </location>
</feature>
<dbReference type="SUPFAM" id="SSF103473">
    <property type="entry name" value="MFS general substrate transporter"/>
    <property type="match status" value="1"/>
</dbReference>
<feature type="binding site" evidence="10">
    <location>
        <position position="89"/>
    </location>
    <ligand>
        <name>Na(+)</name>
        <dbReference type="ChEBI" id="CHEBI:29101"/>
        <note>structural</note>
    </ligand>
</feature>
<gene>
    <name evidence="10" type="primary">fluC</name>
    <name evidence="10" type="synonym">crcB</name>
    <name evidence="12" type="ORF">N866_15625</name>
</gene>
<feature type="binding site" evidence="10">
    <location>
        <position position="86"/>
    </location>
    <ligand>
        <name>Na(+)</name>
        <dbReference type="ChEBI" id="CHEBI:29101"/>
        <note>structural</note>
    </ligand>
</feature>
<dbReference type="RefSeq" id="WP_245612668.1">
    <property type="nucleotide sequence ID" value="NZ_AXCW01000478.1"/>
</dbReference>
<evidence type="ECO:0000313" key="13">
    <source>
        <dbReference type="Proteomes" id="UP000019753"/>
    </source>
</evidence>
<feature type="transmembrane region" description="Helical" evidence="10">
    <location>
        <begin position="39"/>
        <end position="57"/>
    </location>
</feature>
<organism evidence="12 13">
    <name type="scientific">Actinotalea ferrariae CF5-4</name>
    <dbReference type="NCBI Taxonomy" id="948458"/>
    <lineage>
        <taxon>Bacteria</taxon>
        <taxon>Bacillati</taxon>
        <taxon>Actinomycetota</taxon>
        <taxon>Actinomycetes</taxon>
        <taxon>Micrococcales</taxon>
        <taxon>Cellulomonadaceae</taxon>
        <taxon>Actinotalea</taxon>
    </lineage>
</organism>
<keyword evidence="10" id="KW-0813">Transport</keyword>
<comment type="subcellular location">
    <subcellularLocation>
        <location evidence="1 10">Cell membrane</location>
        <topology evidence="1 10">Multi-pass membrane protein</topology>
    </subcellularLocation>
</comment>
<protein>
    <recommendedName>
        <fullName evidence="10">Fluoride-specific ion channel FluC</fullName>
    </recommendedName>
</protein>
<reference evidence="12 13" key="1">
    <citation type="submission" date="2014-01" db="EMBL/GenBank/DDBJ databases">
        <title>Actinotalea ferrariae CF5-4.</title>
        <authorList>
            <person name="Chen F."/>
            <person name="Li Y."/>
            <person name="Wang G."/>
        </authorList>
    </citation>
    <scope>NUCLEOTIDE SEQUENCE [LARGE SCALE GENOMIC DNA]</scope>
    <source>
        <strain evidence="12 13">CF5-4</strain>
    </source>
</reference>
<evidence type="ECO:0000256" key="9">
    <source>
        <dbReference type="ARBA" id="ARBA00049940"/>
    </source>
</evidence>
<keyword evidence="2 10" id="KW-1003">Cell membrane</keyword>
<evidence type="ECO:0000256" key="8">
    <source>
        <dbReference type="ARBA" id="ARBA00035585"/>
    </source>
</evidence>
<keyword evidence="10" id="KW-0479">Metal-binding</keyword>
<accession>A0A021VP39</accession>
<dbReference type="EMBL" id="AXCW01000478">
    <property type="protein sequence ID" value="EYR61835.1"/>
    <property type="molecule type" value="Genomic_DNA"/>
</dbReference>
<sequence length="182" mass="18480">MTPAHRQPRLLAVVAIGGAAGTALRSALAQAAGPADGWPVATLTVNLVGSLLLGLLLESLARRAHARGEASRDRLLRLGLGTGLLGGFTTFSSLAVELERMLADGATTLAAAYAATSAVGGVTAALLGVVLAARHHRWRADRLPRDPDQADLLTADDGAATPPAAARPGADGRTHRRHGAAS</sequence>
<dbReference type="GO" id="GO:0140114">
    <property type="term" value="P:cellular detoxification of fluoride"/>
    <property type="evidence" value="ECO:0007669"/>
    <property type="project" value="UniProtKB-UniRule"/>
</dbReference>
<keyword evidence="6 10" id="KW-0407">Ion channel</keyword>
<feature type="transmembrane region" description="Helical" evidence="10">
    <location>
        <begin position="78"/>
        <end position="98"/>
    </location>
</feature>
<name>A0A021VP39_9CELL</name>
<comment type="catalytic activity">
    <reaction evidence="8">
        <text>fluoride(in) = fluoride(out)</text>
        <dbReference type="Rhea" id="RHEA:76159"/>
        <dbReference type="ChEBI" id="CHEBI:17051"/>
    </reaction>
    <physiologicalReaction direction="left-to-right" evidence="8">
        <dbReference type="Rhea" id="RHEA:76160"/>
    </physiologicalReaction>
</comment>
<evidence type="ECO:0000256" key="7">
    <source>
        <dbReference type="ARBA" id="ARBA00035120"/>
    </source>
</evidence>
<dbReference type="HAMAP" id="MF_00454">
    <property type="entry name" value="FluC"/>
    <property type="match status" value="1"/>
</dbReference>
<dbReference type="PANTHER" id="PTHR28259:SF1">
    <property type="entry name" value="FLUORIDE EXPORT PROTEIN 1-RELATED"/>
    <property type="match status" value="1"/>
</dbReference>
<keyword evidence="5 10" id="KW-0472">Membrane</keyword>
<evidence type="ECO:0000313" key="12">
    <source>
        <dbReference type="EMBL" id="EYR61835.1"/>
    </source>
</evidence>
<feature type="region of interest" description="Disordered" evidence="11">
    <location>
        <begin position="143"/>
        <end position="182"/>
    </location>
</feature>
<keyword evidence="13" id="KW-1185">Reference proteome</keyword>
<keyword evidence="10" id="KW-0915">Sodium</keyword>
<comment type="function">
    <text evidence="9 10">Fluoride-specific ion channel. Important for reducing fluoride concentration in the cell, thus reducing its toxicity.</text>
</comment>
<comment type="similarity">
    <text evidence="7 10">Belongs to the fluoride channel Fluc/FEX (TC 1.A.43) family.</text>
</comment>
<evidence type="ECO:0000256" key="3">
    <source>
        <dbReference type="ARBA" id="ARBA00022692"/>
    </source>
</evidence>
<dbReference type="GO" id="GO:0062054">
    <property type="term" value="F:fluoride channel activity"/>
    <property type="evidence" value="ECO:0007669"/>
    <property type="project" value="UniProtKB-UniRule"/>
</dbReference>
<keyword evidence="4 10" id="KW-1133">Transmembrane helix</keyword>
<comment type="caution">
    <text evidence="12">The sequence shown here is derived from an EMBL/GenBank/DDBJ whole genome shotgun (WGS) entry which is preliminary data.</text>
</comment>
<proteinExistence type="inferred from homology"/>
<keyword evidence="3 10" id="KW-0812">Transmembrane</keyword>
<dbReference type="Pfam" id="PF02537">
    <property type="entry name" value="CRCB"/>
    <property type="match status" value="1"/>
</dbReference>
<evidence type="ECO:0000256" key="4">
    <source>
        <dbReference type="ARBA" id="ARBA00022989"/>
    </source>
</evidence>
<evidence type="ECO:0000256" key="11">
    <source>
        <dbReference type="SAM" id="MobiDB-lite"/>
    </source>
</evidence>
<evidence type="ECO:0000256" key="5">
    <source>
        <dbReference type="ARBA" id="ARBA00023136"/>
    </source>
</evidence>
<evidence type="ECO:0000256" key="2">
    <source>
        <dbReference type="ARBA" id="ARBA00022475"/>
    </source>
</evidence>
<evidence type="ECO:0000256" key="10">
    <source>
        <dbReference type="HAMAP-Rule" id="MF_00454"/>
    </source>
</evidence>
<evidence type="ECO:0000256" key="6">
    <source>
        <dbReference type="ARBA" id="ARBA00023303"/>
    </source>
</evidence>